<evidence type="ECO:0000313" key="4">
    <source>
        <dbReference type="Proteomes" id="UP000186104"/>
    </source>
</evidence>
<proteinExistence type="predicted"/>
<dbReference type="InterPro" id="IPR036388">
    <property type="entry name" value="WH-like_DNA-bd_sf"/>
</dbReference>
<dbReference type="STRING" id="499555.BJL86_3283"/>
<dbReference type="SUPFAM" id="SSF46785">
    <property type="entry name" value="Winged helix' DNA-binding domain"/>
    <property type="match status" value="1"/>
</dbReference>
<dbReference type="Gene3D" id="1.10.10.10">
    <property type="entry name" value="Winged helix-like DNA-binding domain superfamily/Winged helix DNA-binding domain"/>
    <property type="match status" value="1"/>
</dbReference>
<sequence length="188" mass="20812">MLDLAVLGLLDEGPMHGYELRKRLSEVYGTIRTVSFGSLYPTLRKLQGAGLIEAAPTSSSGKSRVPTAGRGKNKKPYRLTDAGRTELAEMLAEPSAASFTDDGFGVHLALFDRTPAAARLRVLEGRRRVLEARREEQRGAAGTEQHSEISRYTRQFTLLGLETSERELRWINELIAAEQTRNNPSQNA</sequence>
<evidence type="ECO:0000259" key="2">
    <source>
        <dbReference type="Pfam" id="PF03551"/>
    </source>
</evidence>
<evidence type="ECO:0000256" key="1">
    <source>
        <dbReference type="SAM" id="MobiDB-lite"/>
    </source>
</evidence>
<dbReference type="InterPro" id="IPR005149">
    <property type="entry name" value="Tscrpt_reg_PadR_N"/>
</dbReference>
<dbReference type="PANTHER" id="PTHR43252">
    <property type="entry name" value="TRANSCRIPTIONAL REGULATOR YQJI"/>
    <property type="match status" value="1"/>
</dbReference>
<dbReference type="Pfam" id="PF03551">
    <property type="entry name" value="PadR"/>
    <property type="match status" value="1"/>
</dbReference>
<evidence type="ECO:0000313" key="3">
    <source>
        <dbReference type="EMBL" id="ANI94042.1"/>
    </source>
</evidence>
<dbReference type="PANTHER" id="PTHR43252:SF6">
    <property type="entry name" value="NEGATIVE TRANSCRIPTION REGULATOR PADR"/>
    <property type="match status" value="1"/>
</dbReference>
<reference evidence="3 4" key="1">
    <citation type="submission" date="2016-06" db="EMBL/GenBank/DDBJ databases">
        <title>Complete genome sequence of a saline-alkali tolerant type strain Dietzia timorensis ID05-A0528T.</title>
        <authorList>
            <person name="Wu X."/>
        </authorList>
    </citation>
    <scope>NUCLEOTIDE SEQUENCE [LARGE SCALE GENOMIC DNA]</scope>
    <source>
        <strain evidence="3 4">ID05-A0528</strain>
    </source>
</reference>
<dbReference type="GO" id="GO:0003677">
    <property type="term" value="F:DNA binding"/>
    <property type="evidence" value="ECO:0007669"/>
    <property type="project" value="UniProtKB-KW"/>
</dbReference>
<dbReference type="RefSeq" id="WP_067470803.1">
    <property type="nucleotide sequence ID" value="NZ_CP015961.1"/>
</dbReference>
<organism evidence="3 4">
    <name type="scientific">Dietzia timorensis</name>
    <dbReference type="NCBI Taxonomy" id="499555"/>
    <lineage>
        <taxon>Bacteria</taxon>
        <taxon>Bacillati</taxon>
        <taxon>Actinomycetota</taxon>
        <taxon>Actinomycetes</taxon>
        <taxon>Mycobacteriales</taxon>
        <taxon>Dietziaceae</taxon>
        <taxon>Dietzia</taxon>
    </lineage>
</organism>
<keyword evidence="4" id="KW-1185">Reference proteome</keyword>
<dbReference type="OrthoDB" id="2374094at2"/>
<dbReference type="KEGG" id="dtm:BJL86_3283"/>
<feature type="domain" description="Transcription regulator PadR N-terminal" evidence="2">
    <location>
        <begin position="6"/>
        <end position="89"/>
    </location>
</feature>
<gene>
    <name evidence="3" type="ORF">BJL86_3283</name>
</gene>
<dbReference type="AlphaFoldDB" id="A0A173LRN1"/>
<accession>A0A173LRN1</accession>
<keyword evidence="3" id="KW-0238">DNA-binding</keyword>
<dbReference type="EMBL" id="CP015961">
    <property type="protein sequence ID" value="ANI94042.1"/>
    <property type="molecule type" value="Genomic_DNA"/>
</dbReference>
<dbReference type="Proteomes" id="UP000186104">
    <property type="component" value="Chromosome"/>
</dbReference>
<dbReference type="InterPro" id="IPR036390">
    <property type="entry name" value="WH_DNA-bd_sf"/>
</dbReference>
<feature type="region of interest" description="Disordered" evidence="1">
    <location>
        <begin position="55"/>
        <end position="77"/>
    </location>
</feature>
<protein>
    <submittedName>
        <fullName evidence="3">Putative DNA-binding protein YwzG</fullName>
    </submittedName>
</protein>
<name>A0A173LRN1_9ACTN</name>